<evidence type="ECO:0000256" key="1">
    <source>
        <dbReference type="ARBA" id="ARBA00006432"/>
    </source>
</evidence>
<proteinExistence type="inferred from homology"/>
<dbReference type="PANTHER" id="PTHR42921">
    <property type="entry name" value="ACETOACETYL-COA SYNTHETASE"/>
    <property type="match status" value="1"/>
</dbReference>
<evidence type="ECO:0000259" key="7">
    <source>
        <dbReference type="Pfam" id="PF16177"/>
    </source>
</evidence>
<dbReference type="GO" id="GO:0005524">
    <property type="term" value="F:ATP binding"/>
    <property type="evidence" value="ECO:0007669"/>
    <property type="project" value="UniProtKB-KW"/>
</dbReference>
<dbReference type="EMBL" id="APMY01000059">
    <property type="protein sequence ID" value="EOM76872.1"/>
    <property type="molecule type" value="Genomic_DNA"/>
</dbReference>
<dbReference type="NCBIfam" id="TIGR01217">
    <property type="entry name" value="ac_ac_CoA_syn"/>
    <property type="match status" value="1"/>
</dbReference>
<dbReference type="Pfam" id="PF00501">
    <property type="entry name" value="AMP-binding"/>
    <property type="match status" value="1"/>
</dbReference>
<feature type="domain" description="Acetyl-coenzyme A synthetase N-terminal" evidence="7">
    <location>
        <begin position="43"/>
        <end position="96"/>
    </location>
</feature>
<keyword evidence="2" id="KW-0436">Ligase</keyword>
<dbReference type="GO" id="GO:0006629">
    <property type="term" value="P:lipid metabolic process"/>
    <property type="evidence" value="ECO:0007669"/>
    <property type="project" value="InterPro"/>
</dbReference>
<dbReference type="Gene3D" id="3.40.50.12780">
    <property type="entry name" value="N-terminal domain of ligase-like"/>
    <property type="match status" value="1"/>
</dbReference>
<feature type="domain" description="AMP-binding enzyme C-terminal" evidence="6">
    <location>
        <begin position="536"/>
        <end position="611"/>
    </location>
</feature>
<dbReference type="Pfam" id="PF13193">
    <property type="entry name" value="AMP-binding_C"/>
    <property type="match status" value="1"/>
</dbReference>
<dbReference type="Pfam" id="PF16177">
    <property type="entry name" value="ACAS_N"/>
    <property type="match status" value="1"/>
</dbReference>
<feature type="domain" description="AMP-dependent synthetase/ligase" evidence="5">
    <location>
        <begin position="116"/>
        <end position="469"/>
    </location>
</feature>
<dbReference type="InterPro" id="IPR005914">
    <property type="entry name" value="Acac_CoA_synth"/>
</dbReference>
<dbReference type="InterPro" id="IPR000873">
    <property type="entry name" value="AMP-dep_synth/lig_dom"/>
</dbReference>
<comment type="similarity">
    <text evidence="1">Belongs to the ATP-dependent AMP-binding enzyme family.</text>
</comment>
<comment type="caution">
    <text evidence="8">The sequence shown here is derived from an EMBL/GenBank/DDBJ whole genome shotgun (WGS) entry which is preliminary data.</text>
</comment>
<dbReference type="SUPFAM" id="SSF56801">
    <property type="entry name" value="Acetyl-CoA synthetase-like"/>
    <property type="match status" value="1"/>
</dbReference>
<dbReference type="PATRIC" id="fig|1273125.3.peg.1721"/>
<dbReference type="RefSeq" id="WP_010837847.1">
    <property type="nucleotide sequence ID" value="NZ_APMY01000059.1"/>
</dbReference>
<evidence type="ECO:0000313" key="8">
    <source>
        <dbReference type="EMBL" id="EOM76872.1"/>
    </source>
</evidence>
<evidence type="ECO:0000259" key="5">
    <source>
        <dbReference type="Pfam" id="PF00501"/>
    </source>
</evidence>
<dbReference type="InterPro" id="IPR025110">
    <property type="entry name" value="AMP-bd_C"/>
</dbReference>
<name>R7WNJ1_9NOCA</name>
<protein>
    <submittedName>
        <fullName evidence="8">Acetoacetyl-CoA synthetase</fullName>
    </submittedName>
</protein>
<keyword evidence="3" id="KW-0547">Nucleotide-binding</keyword>
<evidence type="ECO:0000313" key="9">
    <source>
        <dbReference type="Proteomes" id="UP000013525"/>
    </source>
</evidence>
<dbReference type="PANTHER" id="PTHR42921:SF1">
    <property type="entry name" value="ACETOACETYL-COA SYNTHETASE"/>
    <property type="match status" value="1"/>
</dbReference>
<dbReference type="AlphaFoldDB" id="R7WNJ1"/>
<dbReference type="Gene3D" id="3.30.300.30">
    <property type="match status" value="1"/>
</dbReference>
<dbReference type="InterPro" id="IPR045851">
    <property type="entry name" value="AMP-bd_C_sf"/>
</dbReference>
<dbReference type="eggNOG" id="COG0365">
    <property type="taxonomic scope" value="Bacteria"/>
</dbReference>
<organism evidence="8 9">
    <name type="scientific">Rhodococcus rhodnii LMG 5362</name>
    <dbReference type="NCBI Taxonomy" id="1273125"/>
    <lineage>
        <taxon>Bacteria</taxon>
        <taxon>Bacillati</taxon>
        <taxon>Actinomycetota</taxon>
        <taxon>Actinomycetes</taxon>
        <taxon>Mycobacteriales</taxon>
        <taxon>Nocardiaceae</taxon>
        <taxon>Rhodococcus</taxon>
    </lineage>
</organism>
<dbReference type="InterPro" id="IPR042099">
    <property type="entry name" value="ANL_N_sf"/>
</dbReference>
<dbReference type="NCBIfam" id="NF002937">
    <property type="entry name" value="PRK03584.1"/>
    <property type="match status" value="1"/>
</dbReference>
<evidence type="ECO:0000256" key="4">
    <source>
        <dbReference type="ARBA" id="ARBA00022840"/>
    </source>
</evidence>
<gene>
    <name evidence="8" type="ORF">Rrhod_1785</name>
</gene>
<sequence>MTADGDDRVVLWSATDTEPDANSAFARFRSFAESRCGTEFPDYRAVHAWSVADPEHFWEAVRRFFEIGTPSDGRILDGEMPATRWFAGATANFAAQALSVGADNDCALVVVSDDLSSDTYSRARLRSEVAALAGALRAWGVESGDVIAGYLPNSAEAIVGLLAAASIGAVWSSVGQDYAASAVVTRMAQLEPVVLVSADGYTFAGTRHDRVAAIREIEASLPSLRRIVVSARLGAEPERGSDLWIGWKDALQCAGPVAPEPVPFDHPLWALFSSGTTGTPKALVHGHGGICLEMHTMLELNMDIGPADRFFWYTSPSWMMWNVLAASLVTGCSAVCYEGSADPAKVWSLVAREEATFFGTSPGFLRATADAGIEPARDHDLHALSSMGSTGSPLPASLHRWTRDAIGVPVHSSSGGTDIAGAFLAGAPGVPVWAGELSAPALGVAVSAWGHDGTPVTTGDVGELVVTRPLPSMPLRLWDDHDGSRYRASYFDAWPTVWRHGDWVSFTPDGSARLHGRSDATLNRRGVRMGSGDIYAVIEALPEVGEALVVGVEETDGEYWMPMFVTMAEGHVLDDAMRTKLCERIRRDVSPRHVPDDVIEVAALPHTRTGKKLEVPVKRILQGAEVSAVLALDAVDRADILDVFSSLAASRRSRTSGQVSTSQAKGALL</sequence>
<keyword evidence="9" id="KW-1185">Reference proteome</keyword>
<accession>R7WNJ1</accession>
<evidence type="ECO:0000259" key="6">
    <source>
        <dbReference type="Pfam" id="PF13193"/>
    </source>
</evidence>
<evidence type="ECO:0000256" key="3">
    <source>
        <dbReference type="ARBA" id="ARBA00022741"/>
    </source>
</evidence>
<keyword evidence="4" id="KW-0067">ATP-binding</keyword>
<evidence type="ECO:0000256" key="2">
    <source>
        <dbReference type="ARBA" id="ARBA00022598"/>
    </source>
</evidence>
<reference evidence="8 9" key="1">
    <citation type="journal article" date="2013" name="Genome Announc.">
        <title>Draft Genome Sequence of Rhodococcus rhodnii Strain LMG5362, a Symbiont of Rhodnius prolixus (Hemiptera, Reduviidae, Triatominae), the Principle Vector of Trypanosoma cruzi.</title>
        <authorList>
            <person name="Pachebat J.A."/>
            <person name="van Keulen G."/>
            <person name="Whitten M.M."/>
            <person name="Girdwood S."/>
            <person name="Del Sol R."/>
            <person name="Dyson P.J."/>
            <person name="Facey P.D."/>
        </authorList>
    </citation>
    <scope>NUCLEOTIDE SEQUENCE [LARGE SCALE GENOMIC DNA]</scope>
    <source>
        <strain evidence="8 9">LMG 5362</strain>
    </source>
</reference>
<dbReference type="Proteomes" id="UP000013525">
    <property type="component" value="Unassembled WGS sequence"/>
</dbReference>
<dbReference type="GO" id="GO:0030729">
    <property type="term" value="F:acetoacetate-CoA ligase activity"/>
    <property type="evidence" value="ECO:0007669"/>
    <property type="project" value="InterPro"/>
</dbReference>
<dbReference type="InterPro" id="IPR032387">
    <property type="entry name" value="ACAS_N"/>
</dbReference>